<dbReference type="AlphaFoldDB" id="A0A067RHF9"/>
<gene>
    <name evidence="9" type="ORF">L798_07118</name>
</gene>
<evidence type="ECO:0000256" key="2">
    <source>
        <dbReference type="ARBA" id="ARBA00011068"/>
    </source>
</evidence>
<dbReference type="Gene3D" id="6.10.250.640">
    <property type="match status" value="1"/>
</dbReference>
<feature type="compositionally biased region" description="Basic and acidic residues" evidence="7">
    <location>
        <begin position="185"/>
        <end position="197"/>
    </location>
</feature>
<keyword evidence="3" id="KW-0879">Wnt signaling pathway</keyword>
<sequence length="197" mass="23462">MRLYYVLLLTTTVCTIHCKKFKDEDKPAWAKKDIRDYNDADLESLLEQWEEGDEPLEEDELPEHLRPQPKIDFTQVDMTKPENLLKVTKKGRTLMVFVSVDGNPSREETEGITKLWQSSLWNNHIQAERYLVADDRSIFLFKDGSQAWDAKEFLIEQERCKEVVIENKPYYGKHSEEYKEEIEEENNKRRMKKTDEL</sequence>
<evidence type="ECO:0000256" key="5">
    <source>
        <dbReference type="ARBA" id="ARBA00022824"/>
    </source>
</evidence>
<dbReference type="OMA" id="SQAWTAK"/>
<dbReference type="FunFam" id="3.30.70.260:FF:000031">
    <property type="entry name" value="LDLR chaperone MESD"/>
    <property type="match status" value="1"/>
</dbReference>
<evidence type="ECO:0000256" key="4">
    <source>
        <dbReference type="ARBA" id="ARBA00022729"/>
    </source>
</evidence>
<reference evidence="9 10" key="1">
    <citation type="journal article" date="2014" name="Nat. Commun.">
        <title>Molecular traces of alternative social organization in a termite genome.</title>
        <authorList>
            <person name="Terrapon N."/>
            <person name="Li C."/>
            <person name="Robertson H.M."/>
            <person name="Ji L."/>
            <person name="Meng X."/>
            <person name="Booth W."/>
            <person name="Chen Z."/>
            <person name="Childers C.P."/>
            <person name="Glastad K.M."/>
            <person name="Gokhale K."/>
            <person name="Gowin J."/>
            <person name="Gronenberg W."/>
            <person name="Hermansen R.A."/>
            <person name="Hu H."/>
            <person name="Hunt B.G."/>
            <person name="Huylmans A.K."/>
            <person name="Khalil S.M."/>
            <person name="Mitchell R.D."/>
            <person name="Munoz-Torres M.C."/>
            <person name="Mustard J.A."/>
            <person name="Pan H."/>
            <person name="Reese J.T."/>
            <person name="Scharf M.E."/>
            <person name="Sun F."/>
            <person name="Vogel H."/>
            <person name="Xiao J."/>
            <person name="Yang W."/>
            <person name="Yang Z."/>
            <person name="Yang Z."/>
            <person name="Zhou J."/>
            <person name="Zhu J."/>
            <person name="Brent C.S."/>
            <person name="Elsik C.G."/>
            <person name="Goodisman M.A."/>
            <person name="Liberles D.A."/>
            <person name="Roe R.M."/>
            <person name="Vargo E.L."/>
            <person name="Vilcinskas A."/>
            <person name="Wang J."/>
            <person name="Bornberg-Bauer E."/>
            <person name="Korb J."/>
            <person name="Zhang G."/>
            <person name="Liebig J."/>
        </authorList>
    </citation>
    <scope>NUCLEOTIDE SEQUENCE [LARGE SCALE GENOMIC DNA]</scope>
    <source>
        <tissue evidence="9">Whole organism</tissue>
    </source>
</reference>
<dbReference type="GO" id="GO:0016055">
    <property type="term" value="P:Wnt signaling pathway"/>
    <property type="evidence" value="ECO:0007669"/>
    <property type="project" value="UniProtKB-KW"/>
</dbReference>
<dbReference type="InParanoid" id="A0A067RHF9"/>
<dbReference type="Proteomes" id="UP000027135">
    <property type="component" value="Unassembled WGS sequence"/>
</dbReference>
<keyword evidence="6" id="KW-0143">Chaperone</keyword>
<dbReference type="eggNOG" id="KOG4357">
    <property type="taxonomic scope" value="Eukaryota"/>
</dbReference>
<evidence type="ECO:0000256" key="8">
    <source>
        <dbReference type="SAM" id="SignalP"/>
    </source>
</evidence>
<accession>A0A067RHF9</accession>
<evidence type="ECO:0000256" key="6">
    <source>
        <dbReference type="ARBA" id="ARBA00023186"/>
    </source>
</evidence>
<dbReference type="Pfam" id="PF10185">
    <property type="entry name" value="Mesd"/>
    <property type="match status" value="1"/>
</dbReference>
<dbReference type="Gene3D" id="3.30.70.260">
    <property type="match status" value="1"/>
</dbReference>
<feature type="signal peptide" evidence="8">
    <location>
        <begin position="1"/>
        <end position="18"/>
    </location>
</feature>
<feature type="chain" id="PRO_5001645217" evidence="8">
    <location>
        <begin position="19"/>
        <end position="197"/>
    </location>
</feature>
<keyword evidence="5" id="KW-0256">Endoplasmic reticulum</keyword>
<dbReference type="PANTHER" id="PTHR17600">
    <property type="entry name" value="MESODERM DEVELOPMENT CANDIDATE 2"/>
    <property type="match status" value="1"/>
</dbReference>
<feature type="region of interest" description="Disordered" evidence="7">
    <location>
        <begin position="175"/>
        <end position="197"/>
    </location>
</feature>
<dbReference type="STRING" id="136037.A0A067RHF9"/>
<dbReference type="InterPro" id="IPR019330">
    <property type="entry name" value="MESD"/>
</dbReference>
<protein>
    <submittedName>
        <fullName evidence="9">LDLR chaperone boca</fullName>
    </submittedName>
</protein>
<evidence type="ECO:0000313" key="10">
    <source>
        <dbReference type="Proteomes" id="UP000027135"/>
    </source>
</evidence>
<keyword evidence="10" id="KW-1185">Reference proteome</keyword>
<proteinExistence type="inferred from homology"/>
<comment type="subcellular location">
    <subcellularLocation>
        <location evidence="1">Endoplasmic reticulum</location>
    </subcellularLocation>
</comment>
<dbReference type="FunCoup" id="A0A067RHF9">
    <property type="interactions" value="1939"/>
</dbReference>
<evidence type="ECO:0000256" key="7">
    <source>
        <dbReference type="SAM" id="MobiDB-lite"/>
    </source>
</evidence>
<comment type="similarity">
    <text evidence="2">Belongs to the MESD family.</text>
</comment>
<organism evidence="9 10">
    <name type="scientific">Zootermopsis nevadensis</name>
    <name type="common">Dampwood termite</name>
    <dbReference type="NCBI Taxonomy" id="136037"/>
    <lineage>
        <taxon>Eukaryota</taxon>
        <taxon>Metazoa</taxon>
        <taxon>Ecdysozoa</taxon>
        <taxon>Arthropoda</taxon>
        <taxon>Hexapoda</taxon>
        <taxon>Insecta</taxon>
        <taxon>Pterygota</taxon>
        <taxon>Neoptera</taxon>
        <taxon>Polyneoptera</taxon>
        <taxon>Dictyoptera</taxon>
        <taxon>Blattodea</taxon>
        <taxon>Blattoidea</taxon>
        <taxon>Termitoidae</taxon>
        <taxon>Termopsidae</taxon>
        <taxon>Zootermopsis</taxon>
    </lineage>
</organism>
<name>A0A067RHF9_ZOONE</name>
<dbReference type="PANTHER" id="PTHR17600:SF2">
    <property type="entry name" value="LRP CHAPERONE MESD"/>
    <property type="match status" value="1"/>
</dbReference>
<evidence type="ECO:0000313" key="9">
    <source>
        <dbReference type="EMBL" id="KDR23217.1"/>
    </source>
</evidence>
<dbReference type="EMBL" id="KK852470">
    <property type="protein sequence ID" value="KDR23217.1"/>
    <property type="molecule type" value="Genomic_DNA"/>
</dbReference>
<dbReference type="GO" id="GO:0006457">
    <property type="term" value="P:protein folding"/>
    <property type="evidence" value="ECO:0007669"/>
    <property type="project" value="InterPro"/>
</dbReference>
<dbReference type="OrthoDB" id="75833at2759"/>
<keyword evidence="4 8" id="KW-0732">Signal</keyword>
<dbReference type="GO" id="GO:0005783">
    <property type="term" value="C:endoplasmic reticulum"/>
    <property type="evidence" value="ECO:0007669"/>
    <property type="project" value="UniProtKB-SubCell"/>
</dbReference>
<evidence type="ECO:0000256" key="3">
    <source>
        <dbReference type="ARBA" id="ARBA00022687"/>
    </source>
</evidence>
<evidence type="ECO:0000256" key="1">
    <source>
        <dbReference type="ARBA" id="ARBA00004240"/>
    </source>
</evidence>